<comment type="caution">
    <text evidence="4">The sequence shown here is derived from an EMBL/GenBank/DDBJ whole genome shotgun (WGS) entry which is preliminary data.</text>
</comment>
<organism evidence="4 5">
    <name type="scientific">Thomasclavelia spiroformis</name>
    <dbReference type="NCBI Taxonomy" id="29348"/>
    <lineage>
        <taxon>Bacteria</taxon>
        <taxon>Bacillati</taxon>
        <taxon>Bacillota</taxon>
        <taxon>Erysipelotrichia</taxon>
        <taxon>Erysipelotrichales</taxon>
        <taxon>Coprobacillaceae</taxon>
        <taxon>Thomasclavelia</taxon>
    </lineage>
</organism>
<dbReference type="SUPFAM" id="SSF55904">
    <property type="entry name" value="Ornithine decarboxylase C-terminal domain"/>
    <property type="match status" value="1"/>
</dbReference>
<dbReference type="GO" id="GO:0003824">
    <property type="term" value="F:catalytic activity"/>
    <property type="evidence" value="ECO:0007669"/>
    <property type="project" value="InterPro"/>
</dbReference>
<sequence>EIRRRFKKDRSGMLDHEYINPEVVISPQAAFYGEKESLPLMQSVDRVCSEFVMCYPPGIPILAPGEKITKEILDYIQYAKDKGCFMTGPEDMEINNLNVLKEEVK</sequence>
<dbReference type="InterPro" id="IPR036633">
    <property type="entry name" value="Prn/Lys/Arg_de-COase_C_sf"/>
</dbReference>
<keyword evidence="2" id="KW-0663">Pyridoxal phosphate</keyword>
<dbReference type="Gene3D" id="3.90.100.10">
    <property type="entry name" value="Orn/Lys/Arg decarboxylase, C-terminal domain"/>
    <property type="match status" value="1"/>
</dbReference>
<proteinExistence type="predicted"/>
<dbReference type="AlphaFoldDB" id="A0A921G9H7"/>
<dbReference type="Proteomes" id="UP000749320">
    <property type="component" value="Unassembled WGS sequence"/>
</dbReference>
<gene>
    <name evidence="4" type="ORF">K8V91_01365</name>
</gene>
<dbReference type="InterPro" id="IPR008286">
    <property type="entry name" value="Prn/Lys/Arg_de-COase_C"/>
</dbReference>
<dbReference type="PANTHER" id="PTHR43277:SF4">
    <property type="entry name" value="ARGININE DECARBOXYLASE"/>
    <property type="match status" value="1"/>
</dbReference>
<feature type="non-terminal residue" evidence="4">
    <location>
        <position position="1"/>
    </location>
</feature>
<name>A0A921G9H7_9FIRM</name>
<evidence type="ECO:0000259" key="3">
    <source>
        <dbReference type="Pfam" id="PF03711"/>
    </source>
</evidence>
<feature type="domain" description="Orn/Lys/Arg decarboxylase C-terminal" evidence="3">
    <location>
        <begin position="20"/>
        <end position="81"/>
    </location>
</feature>
<dbReference type="Pfam" id="PF03711">
    <property type="entry name" value="OKR_DC_1_C"/>
    <property type="match status" value="1"/>
</dbReference>
<dbReference type="InterPro" id="IPR052357">
    <property type="entry name" value="Orn_Lys_Arg_decarboxylase-I"/>
</dbReference>
<comment type="cofactor">
    <cofactor evidence="1">
        <name>pyridoxal 5'-phosphate</name>
        <dbReference type="ChEBI" id="CHEBI:597326"/>
    </cofactor>
</comment>
<dbReference type="PANTHER" id="PTHR43277">
    <property type="entry name" value="ARGININE DECARBOXYLASE"/>
    <property type="match status" value="1"/>
</dbReference>
<reference evidence="4" key="2">
    <citation type="submission" date="2021-09" db="EMBL/GenBank/DDBJ databases">
        <authorList>
            <person name="Gilroy R."/>
        </authorList>
    </citation>
    <scope>NUCLEOTIDE SEQUENCE</scope>
    <source>
        <strain evidence="4">CHK193-16274</strain>
    </source>
</reference>
<dbReference type="EMBL" id="DYWV01000047">
    <property type="protein sequence ID" value="HJF39546.1"/>
    <property type="molecule type" value="Genomic_DNA"/>
</dbReference>
<evidence type="ECO:0000313" key="5">
    <source>
        <dbReference type="Proteomes" id="UP000749320"/>
    </source>
</evidence>
<accession>A0A921G9H7</accession>
<evidence type="ECO:0000256" key="2">
    <source>
        <dbReference type="ARBA" id="ARBA00022898"/>
    </source>
</evidence>
<evidence type="ECO:0000256" key="1">
    <source>
        <dbReference type="ARBA" id="ARBA00001933"/>
    </source>
</evidence>
<reference evidence="4" key="1">
    <citation type="journal article" date="2021" name="PeerJ">
        <title>Extensive microbial diversity within the chicken gut microbiome revealed by metagenomics and culture.</title>
        <authorList>
            <person name="Gilroy R."/>
            <person name="Ravi A."/>
            <person name="Getino M."/>
            <person name="Pursley I."/>
            <person name="Horton D.L."/>
            <person name="Alikhan N.F."/>
            <person name="Baker D."/>
            <person name="Gharbi K."/>
            <person name="Hall N."/>
            <person name="Watson M."/>
            <person name="Adriaenssens E.M."/>
            <person name="Foster-Nyarko E."/>
            <person name="Jarju S."/>
            <person name="Secka A."/>
            <person name="Antonio M."/>
            <person name="Oren A."/>
            <person name="Chaudhuri R.R."/>
            <person name="La Ragione R."/>
            <person name="Hildebrand F."/>
            <person name="Pallen M.J."/>
        </authorList>
    </citation>
    <scope>NUCLEOTIDE SEQUENCE</scope>
    <source>
        <strain evidence="4">CHK193-16274</strain>
    </source>
</reference>
<evidence type="ECO:0000313" key="4">
    <source>
        <dbReference type="EMBL" id="HJF39546.1"/>
    </source>
</evidence>
<protein>
    <submittedName>
        <fullName evidence="4">Arginine decarboxylase</fullName>
    </submittedName>
</protein>